<proteinExistence type="predicted"/>
<dbReference type="AlphaFoldDB" id="A0A191ZJ39"/>
<evidence type="ECO:0000313" key="3">
    <source>
        <dbReference type="Proteomes" id="UP000078596"/>
    </source>
</evidence>
<dbReference type="KEGG" id="haz:A9404_11475"/>
<dbReference type="InterPro" id="IPR030934">
    <property type="entry name" value="Intein_C"/>
</dbReference>
<feature type="region of interest" description="Disordered" evidence="1">
    <location>
        <begin position="1"/>
        <end position="20"/>
    </location>
</feature>
<evidence type="ECO:0000256" key="1">
    <source>
        <dbReference type="SAM" id="MobiDB-lite"/>
    </source>
</evidence>
<dbReference type="InterPro" id="IPR036844">
    <property type="entry name" value="Hint_dom_sf"/>
</dbReference>
<reference evidence="2 3" key="1">
    <citation type="submission" date="2016-06" db="EMBL/GenBank/DDBJ databases">
        <title>Insight into the functional genes involving in sulfur oxidation in Pearl River water.</title>
        <authorList>
            <person name="Luo J."/>
            <person name="Tan X."/>
            <person name="Lin W."/>
        </authorList>
    </citation>
    <scope>NUCLEOTIDE SEQUENCE [LARGE SCALE GENOMIC DNA]</scope>
    <source>
        <strain evidence="2 3">LS2</strain>
    </source>
</reference>
<evidence type="ECO:0000313" key="2">
    <source>
        <dbReference type="EMBL" id="ANJ67916.1"/>
    </source>
</evidence>
<dbReference type="EMBL" id="CP016027">
    <property type="protein sequence ID" value="ANJ67916.1"/>
    <property type="molecule type" value="Genomic_DNA"/>
</dbReference>
<feature type="compositionally biased region" description="Polar residues" evidence="1">
    <location>
        <begin position="1"/>
        <end position="11"/>
    </location>
</feature>
<dbReference type="SUPFAM" id="SSF51294">
    <property type="entry name" value="Hedgehog/intein (Hint) domain"/>
    <property type="match status" value="1"/>
</dbReference>
<protein>
    <recommendedName>
        <fullName evidence="4">Hint domain-containing protein</fullName>
    </recommendedName>
</protein>
<dbReference type="Gene3D" id="2.170.16.10">
    <property type="entry name" value="Hedgehog/Intein (Hint) domain"/>
    <property type="match status" value="2"/>
</dbReference>
<dbReference type="NCBIfam" id="TIGR01443">
    <property type="entry name" value="intein_Cterm"/>
    <property type="match status" value="1"/>
</dbReference>
<accession>A0A191ZJ39</accession>
<dbReference type="OrthoDB" id="2666939at2"/>
<dbReference type="RefSeq" id="WP_066101740.1">
    <property type="nucleotide sequence ID" value="NZ_CP016027.1"/>
</dbReference>
<dbReference type="Proteomes" id="UP000078596">
    <property type="component" value="Chromosome"/>
</dbReference>
<dbReference type="Pfam" id="PF07591">
    <property type="entry name" value="PT-HINT"/>
    <property type="match status" value="1"/>
</dbReference>
<gene>
    <name evidence="2" type="ORF">A9404_11475</name>
</gene>
<keyword evidence="3" id="KW-1185">Reference proteome</keyword>
<name>A0A191ZJ39_9GAMM</name>
<dbReference type="STRING" id="1860122.A9404_11475"/>
<evidence type="ECO:0008006" key="4">
    <source>
        <dbReference type="Google" id="ProtNLM"/>
    </source>
</evidence>
<organism evidence="2 3">
    <name type="scientific">Halothiobacillus diazotrophicus</name>
    <dbReference type="NCBI Taxonomy" id="1860122"/>
    <lineage>
        <taxon>Bacteria</taxon>
        <taxon>Pseudomonadati</taxon>
        <taxon>Pseudomonadota</taxon>
        <taxon>Gammaproteobacteria</taxon>
        <taxon>Chromatiales</taxon>
        <taxon>Halothiobacillaceae</taxon>
        <taxon>Halothiobacillus</taxon>
    </lineage>
</organism>
<sequence>MSQAVDLSTQPADDVARAGQPHDMGGFVAGTLVHTEDGLKPIEQIKVGDRVLSRHESGEGELCYQPVTQTFQYEDRELYYVSWQVLDKETLKPKQIRGEMAVTGAHPIWVRRVVEERMDAECVDLEETPHEINRWMSIEEIYLWYWKAYWDFEWNRGKGGGANVYVELADGPALFGYIQPILQSDDPDVGVGFDDEIQWLRNADTEGCRVDFRSEEGVPRNGLSSSEYGTLDNDRVAAMLIDDLQEAYDHPDALNFTKRSGGYLPMRRRVYNLEVANTHTYFVGDLGLWVHDSSVLSCTQIRRSPRINPEHLDG</sequence>